<evidence type="ECO:0000313" key="3">
    <source>
        <dbReference type="Proteomes" id="UP001153269"/>
    </source>
</evidence>
<proteinExistence type="predicted"/>
<sequence length="146" mass="16018">MRDPWDSPVAGLQTGWHPQSSFFILETAVVSVTTRLANAGVGGELDGPICVFVRLFSGLIPGAHTVESPGCPTLPDQQLHNRRVWTLSVLKERFLKMDQPYVRHPGALNELFIEVGVDIPSLPARSTQSQGQPPADRSTIMGDFVW</sequence>
<feature type="region of interest" description="Disordered" evidence="1">
    <location>
        <begin position="124"/>
        <end position="146"/>
    </location>
</feature>
<gene>
    <name evidence="2" type="ORF">PLEPLA_LOCUS2345</name>
</gene>
<organism evidence="2 3">
    <name type="scientific">Pleuronectes platessa</name>
    <name type="common">European plaice</name>
    <dbReference type="NCBI Taxonomy" id="8262"/>
    <lineage>
        <taxon>Eukaryota</taxon>
        <taxon>Metazoa</taxon>
        <taxon>Chordata</taxon>
        <taxon>Craniata</taxon>
        <taxon>Vertebrata</taxon>
        <taxon>Euteleostomi</taxon>
        <taxon>Actinopterygii</taxon>
        <taxon>Neopterygii</taxon>
        <taxon>Teleostei</taxon>
        <taxon>Neoteleostei</taxon>
        <taxon>Acanthomorphata</taxon>
        <taxon>Carangaria</taxon>
        <taxon>Pleuronectiformes</taxon>
        <taxon>Pleuronectoidei</taxon>
        <taxon>Pleuronectidae</taxon>
        <taxon>Pleuronectes</taxon>
    </lineage>
</organism>
<dbReference type="Proteomes" id="UP001153269">
    <property type="component" value="Unassembled WGS sequence"/>
</dbReference>
<protein>
    <submittedName>
        <fullName evidence="2">Uncharacterized protein</fullName>
    </submittedName>
</protein>
<name>A0A9N7TKN8_PLEPL</name>
<dbReference type="EMBL" id="CADEAL010000114">
    <property type="protein sequence ID" value="CAB1414636.1"/>
    <property type="molecule type" value="Genomic_DNA"/>
</dbReference>
<dbReference type="AlphaFoldDB" id="A0A9N7TKN8"/>
<keyword evidence="3" id="KW-1185">Reference proteome</keyword>
<comment type="caution">
    <text evidence="2">The sequence shown here is derived from an EMBL/GenBank/DDBJ whole genome shotgun (WGS) entry which is preliminary data.</text>
</comment>
<evidence type="ECO:0000256" key="1">
    <source>
        <dbReference type="SAM" id="MobiDB-lite"/>
    </source>
</evidence>
<evidence type="ECO:0000313" key="2">
    <source>
        <dbReference type="EMBL" id="CAB1414636.1"/>
    </source>
</evidence>
<accession>A0A9N7TKN8</accession>
<reference evidence="2" key="1">
    <citation type="submission" date="2020-03" db="EMBL/GenBank/DDBJ databases">
        <authorList>
            <person name="Weist P."/>
        </authorList>
    </citation>
    <scope>NUCLEOTIDE SEQUENCE</scope>
</reference>